<feature type="transmembrane region" description="Helical" evidence="1">
    <location>
        <begin position="21"/>
        <end position="40"/>
    </location>
</feature>
<accession>A0ABT7IUW7</accession>
<reference evidence="2 3" key="1">
    <citation type="submission" date="2023-05" db="EMBL/GenBank/DDBJ databases">
        <title>Streptomyces fuscus sp. nov., a brown-black pigment producing actinomyces isolated from dry sand of Sea duck farm.</title>
        <authorList>
            <person name="Xie J."/>
            <person name="Shen N."/>
        </authorList>
    </citation>
    <scope>NUCLEOTIDE SEQUENCE [LARGE SCALE GENOMIC DNA]</scope>
    <source>
        <strain evidence="2 3">GXMU-J15</strain>
    </source>
</reference>
<name>A0ABT7IUW7_9ACTN</name>
<keyword evidence="1" id="KW-0812">Transmembrane</keyword>
<dbReference type="Pfam" id="PF14019">
    <property type="entry name" value="DUF4235"/>
    <property type="match status" value="1"/>
</dbReference>
<evidence type="ECO:0000313" key="2">
    <source>
        <dbReference type="EMBL" id="MDL2075884.1"/>
    </source>
</evidence>
<dbReference type="RefSeq" id="WP_093722053.1">
    <property type="nucleotide sequence ID" value="NZ_JASJUS010000004.1"/>
</dbReference>
<dbReference type="EMBL" id="JASJUS010000004">
    <property type="protein sequence ID" value="MDL2075884.1"/>
    <property type="molecule type" value="Genomic_DNA"/>
</dbReference>
<keyword evidence="1" id="KW-1133">Transmembrane helix</keyword>
<gene>
    <name evidence="2" type="ORF">QNN03_05475</name>
</gene>
<proteinExistence type="predicted"/>
<keyword evidence="3" id="KW-1185">Reference proteome</keyword>
<dbReference type="Proteomes" id="UP001241926">
    <property type="component" value="Unassembled WGS sequence"/>
</dbReference>
<protein>
    <submittedName>
        <fullName evidence="2">DUF4235 domain-containing protein</fullName>
    </submittedName>
</protein>
<keyword evidence="1" id="KW-0472">Membrane</keyword>
<feature type="transmembrane region" description="Helical" evidence="1">
    <location>
        <begin position="60"/>
        <end position="78"/>
    </location>
</feature>
<comment type="caution">
    <text evidence="2">The sequence shown here is derived from an EMBL/GenBank/DDBJ whole genome shotgun (WGS) entry which is preliminary data.</text>
</comment>
<organism evidence="2 3">
    <name type="scientific">Streptomyces fuscus</name>
    <dbReference type="NCBI Taxonomy" id="3048495"/>
    <lineage>
        <taxon>Bacteria</taxon>
        <taxon>Bacillati</taxon>
        <taxon>Actinomycetota</taxon>
        <taxon>Actinomycetes</taxon>
        <taxon>Kitasatosporales</taxon>
        <taxon>Streptomycetaceae</taxon>
        <taxon>Streptomyces</taxon>
    </lineage>
</organism>
<dbReference type="InterPro" id="IPR025329">
    <property type="entry name" value="DUF4235"/>
</dbReference>
<evidence type="ECO:0000313" key="3">
    <source>
        <dbReference type="Proteomes" id="UP001241926"/>
    </source>
</evidence>
<evidence type="ECO:0000256" key="1">
    <source>
        <dbReference type="SAM" id="Phobius"/>
    </source>
</evidence>
<sequence>MEADVAKKKQQKLKLPLAYKPLGFAIGWVGGTLAGLVFQTTWKALRHEDDAPDPLDQERGWGEILLASALQGAIFAVVRSAVNRTGAKAVERSTGVWPAGDVKKKVEAKAAAEA</sequence>